<protein>
    <submittedName>
        <fullName evidence="1">Uncharacterized protein</fullName>
    </submittedName>
</protein>
<evidence type="ECO:0000313" key="2">
    <source>
        <dbReference type="Proteomes" id="UP001595767"/>
    </source>
</evidence>
<gene>
    <name evidence="1" type="ORF">ACFOW8_24685</name>
</gene>
<organism evidence="1 2">
    <name type="scientific">Nocardia rhizosphaerae</name>
    <dbReference type="NCBI Taxonomy" id="1691571"/>
    <lineage>
        <taxon>Bacteria</taxon>
        <taxon>Bacillati</taxon>
        <taxon>Actinomycetota</taxon>
        <taxon>Actinomycetes</taxon>
        <taxon>Mycobacteriales</taxon>
        <taxon>Nocardiaceae</taxon>
        <taxon>Nocardia</taxon>
    </lineage>
</organism>
<dbReference type="RefSeq" id="WP_378553854.1">
    <property type="nucleotide sequence ID" value="NZ_JBHSBA010000015.1"/>
</dbReference>
<dbReference type="EMBL" id="JBHSBA010000015">
    <property type="protein sequence ID" value="MFC4128125.1"/>
    <property type="molecule type" value="Genomic_DNA"/>
</dbReference>
<comment type="caution">
    <text evidence="1">The sequence shown here is derived from an EMBL/GenBank/DDBJ whole genome shotgun (WGS) entry which is preliminary data.</text>
</comment>
<name>A0ABV8LBS2_9NOCA</name>
<evidence type="ECO:0000313" key="1">
    <source>
        <dbReference type="EMBL" id="MFC4128125.1"/>
    </source>
</evidence>
<sequence>MPVPGSADPSSGPLKKALAGIVVGDLVCATFYNSYDQSFTVIAEVDLSSAGGMQLAGHALTSGTSNQPSQALISIRGADAHEFPSDLSPEALAEEIGMLSTSYGIYCEIAAVTTRPQGGRVLLQGLTSIDIDGTVSVGGFAIGQAIPLYRPSPLWSLRLEADRLMRPRPLLTWIEVMTEVVSCPTPGPRRRRECTGPLHPFARRR</sequence>
<reference evidence="2" key="1">
    <citation type="journal article" date="2019" name="Int. J. Syst. Evol. Microbiol.">
        <title>The Global Catalogue of Microorganisms (GCM) 10K type strain sequencing project: providing services to taxonomists for standard genome sequencing and annotation.</title>
        <authorList>
            <consortium name="The Broad Institute Genomics Platform"/>
            <consortium name="The Broad Institute Genome Sequencing Center for Infectious Disease"/>
            <person name="Wu L."/>
            <person name="Ma J."/>
        </authorList>
    </citation>
    <scope>NUCLEOTIDE SEQUENCE [LARGE SCALE GENOMIC DNA]</scope>
    <source>
        <strain evidence="2">CGMCC 4.7204</strain>
    </source>
</reference>
<proteinExistence type="predicted"/>
<keyword evidence="2" id="KW-1185">Reference proteome</keyword>
<accession>A0ABV8LBS2</accession>
<dbReference type="Proteomes" id="UP001595767">
    <property type="component" value="Unassembled WGS sequence"/>
</dbReference>